<name>A0A1G5JP92_9RHOB</name>
<organism evidence="1 2">
    <name type="scientific">Paracoccus tibetensis</name>
    <dbReference type="NCBI Taxonomy" id="336292"/>
    <lineage>
        <taxon>Bacteria</taxon>
        <taxon>Pseudomonadati</taxon>
        <taxon>Pseudomonadota</taxon>
        <taxon>Alphaproteobacteria</taxon>
        <taxon>Rhodobacterales</taxon>
        <taxon>Paracoccaceae</taxon>
        <taxon>Paracoccus</taxon>
    </lineage>
</organism>
<evidence type="ECO:0000313" key="2">
    <source>
        <dbReference type="Proteomes" id="UP000199502"/>
    </source>
</evidence>
<accession>A0A1G5JP92</accession>
<dbReference type="RefSeq" id="WP_090747370.1">
    <property type="nucleotide sequence ID" value="NZ_FMVT01000014.1"/>
</dbReference>
<protein>
    <recommendedName>
        <fullName evidence="3">HTH DNA binding domain-containing protein</fullName>
    </recommendedName>
</protein>
<dbReference type="OrthoDB" id="8455637at2"/>
<dbReference type="SUPFAM" id="SSF46785">
    <property type="entry name" value="Winged helix' DNA-binding domain"/>
    <property type="match status" value="1"/>
</dbReference>
<dbReference type="InterPro" id="IPR036390">
    <property type="entry name" value="WH_DNA-bd_sf"/>
</dbReference>
<dbReference type="Proteomes" id="UP000199502">
    <property type="component" value="Unassembled WGS sequence"/>
</dbReference>
<dbReference type="EMBL" id="FMVT01000014">
    <property type="protein sequence ID" value="SCY90242.1"/>
    <property type="molecule type" value="Genomic_DNA"/>
</dbReference>
<dbReference type="STRING" id="336292.SAMN05660710_03362"/>
<dbReference type="AlphaFoldDB" id="A0A1G5JP92"/>
<keyword evidence="2" id="KW-1185">Reference proteome</keyword>
<evidence type="ECO:0000313" key="1">
    <source>
        <dbReference type="EMBL" id="SCY90242.1"/>
    </source>
</evidence>
<reference evidence="1 2" key="1">
    <citation type="submission" date="2016-10" db="EMBL/GenBank/DDBJ databases">
        <authorList>
            <person name="de Groot N.N."/>
        </authorList>
    </citation>
    <scope>NUCLEOTIDE SEQUENCE [LARGE SCALE GENOMIC DNA]</scope>
    <source>
        <strain evidence="1 2">CGMCC 1.8925</strain>
    </source>
</reference>
<proteinExistence type="predicted"/>
<evidence type="ECO:0008006" key="3">
    <source>
        <dbReference type="Google" id="ProtNLM"/>
    </source>
</evidence>
<gene>
    <name evidence="1" type="ORF">SAMN05660710_03362</name>
</gene>
<sequence length="325" mass="33728">MPRTVAHPQDTADSADPTAWQAAQAALAVPLAEAAAALGRLDATLAALDPAAAHGAVTRLALAETEAMLWAGGLVLPREEIGRDALDARAASDPEAMRLARWALRRLGGQGALTDLPAFLGLHRGAGAEIEGGAARLRGPDFARGAADYLARLGAAAELHPLVQGCLAGLLWRQAELSPPDRVIEPAVYAGRLMAEGCERLRFAPLGSAGRRVWTASGTVDARLAGHLAAISAGARAARDEIRRLASWAAEARQATAGIRGGNAGRVIAVLAARPLVSAEDVAAGAGISRMTAERMLNRMTAMGVIREITGAARFRLWRANPAGR</sequence>